<keyword evidence="1" id="KW-1133">Transmembrane helix</keyword>
<gene>
    <name evidence="2" type="ORF">A2633_01110</name>
</gene>
<organism evidence="2 3">
    <name type="scientific">Candidatus Sungbacteria bacterium RIFCSPHIGHO2_01_FULL_47_32</name>
    <dbReference type="NCBI Taxonomy" id="1802264"/>
    <lineage>
        <taxon>Bacteria</taxon>
        <taxon>Candidatus Sungiibacteriota</taxon>
    </lineage>
</organism>
<protein>
    <submittedName>
        <fullName evidence="2">Uncharacterized protein</fullName>
    </submittedName>
</protein>
<dbReference type="AlphaFoldDB" id="A0A1G2K436"/>
<dbReference type="Proteomes" id="UP000177152">
    <property type="component" value="Unassembled WGS sequence"/>
</dbReference>
<keyword evidence="1" id="KW-0472">Membrane</keyword>
<dbReference type="EMBL" id="MHQC01000040">
    <property type="protein sequence ID" value="OGZ94199.1"/>
    <property type="molecule type" value="Genomic_DNA"/>
</dbReference>
<reference evidence="2 3" key="1">
    <citation type="journal article" date="2016" name="Nat. Commun.">
        <title>Thousands of microbial genomes shed light on interconnected biogeochemical processes in an aquifer system.</title>
        <authorList>
            <person name="Anantharaman K."/>
            <person name="Brown C.T."/>
            <person name="Hug L.A."/>
            <person name="Sharon I."/>
            <person name="Castelle C.J."/>
            <person name="Probst A.J."/>
            <person name="Thomas B.C."/>
            <person name="Singh A."/>
            <person name="Wilkins M.J."/>
            <person name="Karaoz U."/>
            <person name="Brodie E.L."/>
            <person name="Williams K.H."/>
            <person name="Hubbard S.S."/>
            <person name="Banfield J.F."/>
        </authorList>
    </citation>
    <scope>NUCLEOTIDE SEQUENCE [LARGE SCALE GENOMIC DNA]</scope>
</reference>
<evidence type="ECO:0000313" key="2">
    <source>
        <dbReference type="EMBL" id="OGZ94199.1"/>
    </source>
</evidence>
<feature type="transmembrane region" description="Helical" evidence="1">
    <location>
        <begin position="156"/>
        <end position="174"/>
    </location>
</feature>
<feature type="transmembrane region" description="Helical" evidence="1">
    <location>
        <begin position="180"/>
        <end position="202"/>
    </location>
</feature>
<accession>A0A1G2K436</accession>
<keyword evidence="1" id="KW-0812">Transmembrane</keyword>
<evidence type="ECO:0000313" key="3">
    <source>
        <dbReference type="Proteomes" id="UP000177152"/>
    </source>
</evidence>
<comment type="caution">
    <text evidence="2">The sequence shown here is derived from an EMBL/GenBank/DDBJ whole genome shotgun (WGS) entry which is preliminary data.</text>
</comment>
<name>A0A1G2K436_9BACT</name>
<proteinExistence type="predicted"/>
<evidence type="ECO:0000256" key="1">
    <source>
        <dbReference type="SAM" id="Phobius"/>
    </source>
</evidence>
<sequence>MPETTVNCFHITIDEEGLEELFSDINGRTTPLPKLEFSTATAPCEDETEDYEKEPLWFVLLRLLSPLTWFSLLFFRKGGGEVFLAEYFDSEYRIELYPENYAEEVFTDEDTLRQNLIFTIAHELGHAISVRKTYWSWRSLLHNAVDNLICSRSGEVTRFVLAWGIAGVPLLLTYEGLAGIGVFAILKIFYAALLAGTGLYCITDNTLVSAREALTDSIAETLIQNYGDEFESTVRVKDLLPELMSENPFLF</sequence>